<dbReference type="EMBL" id="JADHQC010000008">
    <property type="protein sequence ID" value="MBL6811680.1"/>
    <property type="molecule type" value="Genomic_DNA"/>
</dbReference>
<dbReference type="PANTHER" id="PTHR41521:SF4">
    <property type="entry name" value="BLR0684 PROTEIN"/>
    <property type="match status" value="1"/>
</dbReference>
<organism evidence="2 3">
    <name type="scientific">SAR86 cluster bacterium</name>
    <dbReference type="NCBI Taxonomy" id="2030880"/>
    <lineage>
        <taxon>Bacteria</taxon>
        <taxon>Pseudomonadati</taxon>
        <taxon>Pseudomonadota</taxon>
        <taxon>Gammaproteobacteria</taxon>
        <taxon>SAR86 cluster</taxon>
    </lineage>
</organism>
<dbReference type="InterPro" id="IPR010753">
    <property type="entry name" value="DUF1330"/>
</dbReference>
<reference evidence="2" key="1">
    <citation type="submission" date="2020-10" db="EMBL/GenBank/DDBJ databases">
        <title>Microbiome of the Black Sea water column analyzed by genome centric metagenomics.</title>
        <authorList>
            <person name="Cabello-Yeves P.J."/>
            <person name="Callieri C."/>
            <person name="Picazo A."/>
            <person name="Mehrshad M."/>
            <person name="Haro-Moreno J.M."/>
            <person name="Roda-Garcia J."/>
            <person name="Dzembekova N."/>
            <person name="Slabakova V."/>
            <person name="Slabakova N."/>
            <person name="Moncheva S."/>
            <person name="Rodriguez-Valera F."/>
        </authorList>
    </citation>
    <scope>NUCLEOTIDE SEQUENCE</scope>
    <source>
        <strain evidence="2">BS307-5m-G49</strain>
    </source>
</reference>
<proteinExistence type="predicted"/>
<accession>A0A937I088</accession>
<evidence type="ECO:0000259" key="1">
    <source>
        <dbReference type="Pfam" id="PF07045"/>
    </source>
</evidence>
<evidence type="ECO:0000313" key="2">
    <source>
        <dbReference type="EMBL" id="MBL6811680.1"/>
    </source>
</evidence>
<dbReference type="AlphaFoldDB" id="A0A937I088"/>
<gene>
    <name evidence="2" type="ORF">ISQ63_02215</name>
</gene>
<dbReference type="InterPro" id="IPR011008">
    <property type="entry name" value="Dimeric_a/b-barrel"/>
</dbReference>
<dbReference type="Proteomes" id="UP000744438">
    <property type="component" value="Unassembled WGS sequence"/>
</dbReference>
<dbReference type="Gene3D" id="3.30.70.100">
    <property type="match status" value="1"/>
</dbReference>
<dbReference type="PANTHER" id="PTHR41521">
    <property type="match status" value="1"/>
</dbReference>
<evidence type="ECO:0000313" key="3">
    <source>
        <dbReference type="Proteomes" id="UP000744438"/>
    </source>
</evidence>
<comment type="caution">
    <text evidence="2">The sequence shown here is derived from an EMBL/GenBank/DDBJ whole genome shotgun (WGS) entry which is preliminary data.</text>
</comment>
<sequence>MKKNNDKKGYWVAKANVNSLEKQQNYGKLAEAVLEKFKGKFLIRGGRQVTKEGEEYMRNVVVEFPSYKDAIDAYESKEYQEALKVLDGGADRLYAVVEGY</sequence>
<protein>
    <submittedName>
        <fullName evidence="2">DUF1330 domain-containing protein</fullName>
    </submittedName>
</protein>
<feature type="domain" description="DUF1330" evidence="1">
    <location>
        <begin position="8"/>
        <end position="100"/>
    </location>
</feature>
<name>A0A937I088_9GAMM</name>
<dbReference type="SUPFAM" id="SSF54909">
    <property type="entry name" value="Dimeric alpha+beta barrel"/>
    <property type="match status" value="1"/>
</dbReference>
<dbReference type="Pfam" id="PF07045">
    <property type="entry name" value="DUF1330"/>
    <property type="match status" value="1"/>
</dbReference>